<organism evidence="1">
    <name type="scientific">Arion vulgaris</name>
    <dbReference type="NCBI Taxonomy" id="1028688"/>
    <lineage>
        <taxon>Eukaryota</taxon>
        <taxon>Metazoa</taxon>
        <taxon>Spiralia</taxon>
        <taxon>Lophotrochozoa</taxon>
        <taxon>Mollusca</taxon>
        <taxon>Gastropoda</taxon>
        <taxon>Heterobranchia</taxon>
        <taxon>Euthyneura</taxon>
        <taxon>Panpulmonata</taxon>
        <taxon>Eupulmonata</taxon>
        <taxon>Stylommatophora</taxon>
        <taxon>Helicina</taxon>
        <taxon>Arionoidea</taxon>
        <taxon>Arionidae</taxon>
        <taxon>Arion</taxon>
    </lineage>
</organism>
<accession>A0A0B7BNR5</accession>
<protein>
    <submittedName>
        <fullName evidence="1">Uncharacterized protein</fullName>
    </submittedName>
</protein>
<gene>
    <name evidence="1" type="primary">ORF197363</name>
    <name evidence="2" type="synonym">ORF197370</name>
</gene>
<sequence>MEAEAAKLIFARSVRKRQLVYYQLLCDGDSKTFVETNTSLNNDIQIVKVDFINRIAKNRYLISLRQYLPILKK</sequence>
<evidence type="ECO:0000313" key="1">
    <source>
        <dbReference type="EMBL" id="CEK93805.1"/>
    </source>
</evidence>
<proteinExistence type="predicted"/>
<dbReference type="AlphaFoldDB" id="A0A0B7BNR5"/>
<name>A0A0B7BNR5_9EUPU</name>
<dbReference type="EMBL" id="HACG01046940">
    <property type="protein sequence ID" value="CEK93805.1"/>
    <property type="molecule type" value="Transcribed_RNA"/>
</dbReference>
<evidence type="ECO:0000313" key="2">
    <source>
        <dbReference type="EMBL" id="CEK93807.1"/>
    </source>
</evidence>
<dbReference type="EMBL" id="HACG01046942">
    <property type="protein sequence ID" value="CEK93807.1"/>
    <property type="molecule type" value="Transcribed_RNA"/>
</dbReference>
<reference evidence="1" key="1">
    <citation type="submission" date="2014-12" db="EMBL/GenBank/DDBJ databases">
        <title>Insight into the proteome of Arion vulgaris.</title>
        <authorList>
            <person name="Aradska J."/>
            <person name="Bulat T."/>
            <person name="Smidak R."/>
            <person name="Sarate P."/>
            <person name="Gangsoo J."/>
            <person name="Sialana F."/>
            <person name="Bilban M."/>
            <person name="Lubec G."/>
        </authorList>
    </citation>
    <scope>NUCLEOTIDE SEQUENCE</scope>
    <source>
        <tissue evidence="1">Skin</tissue>
    </source>
</reference>